<organism evidence="3 4">
    <name type="scientific">candidate division WWE3 bacterium RBG_16_37_10</name>
    <dbReference type="NCBI Taxonomy" id="1802610"/>
    <lineage>
        <taxon>Bacteria</taxon>
        <taxon>Katanobacteria</taxon>
    </lineage>
</organism>
<evidence type="ECO:0000313" key="3">
    <source>
        <dbReference type="EMBL" id="OGC51953.1"/>
    </source>
</evidence>
<dbReference type="STRING" id="1802610.A2W32_01980"/>
<evidence type="ECO:0000313" key="4">
    <source>
        <dbReference type="Proteomes" id="UP000177371"/>
    </source>
</evidence>
<dbReference type="AlphaFoldDB" id="A0A1F4V5R9"/>
<dbReference type="EMBL" id="MEUT01000007">
    <property type="protein sequence ID" value="OGC51953.1"/>
    <property type="molecule type" value="Genomic_DNA"/>
</dbReference>
<dbReference type="PROSITE" id="PS00892">
    <property type="entry name" value="HIT_1"/>
    <property type="match status" value="1"/>
</dbReference>
<feature type="domain" description="HIT" evidence="2">
    <location>
        <begin position="27"/>
        <end position="133"/>
    </location>
</feature>
<dbReference type="PANTHER" id="PTHR42997:SF1">
    <property type="entry name" value="AP-4-A PHOSPHORYLASE"/>
    <property type="match status" value="1"/>
</dbReference>
<dbReference type="Gene3D" id="3.30.428.10">
    <property type="entry name" value="HIT-like"/>
    <property type="match status" value="1"/>
</dbReference>
<dbReference type="InterPro" id="IPR019808">
    <property type="entry name" value="Histidine_triad_CS"/>
</dbReference>
<dbReference type="InterPro" id="IPR052908">
    <property type="entry name" value="AP-4-A_phosphorylase"/>
</dbReference>
<feature type="short sequence motif" description="Histidine triad motif" evidence="1">
    <location>
        <begin position="118"/>
        <end position="122"/>
    </location>
</feature>
<sequence>MTDYYSHKLQKGARTSGKYDEVMASLTKCPLCDLKNKYILLEMEKIVLTMNLFPYIDGHLMIIPRRHMEKISEMKAKEWGVVKKLLDKGVKIIKAEFGIEAVNFLYREGSKSGASLGHLHFHLIPTPPGFVTTHNGQGISWNYQNLKYTPLEMAERLRKHVK</sequence>
<dbReference type="InterPro" id="IPR036265">
    <property type="entry name" value="HIT-like_sf"/>
</dbReference>
<proteinExistence type="predicted"/>
<comment type="caution">
    <text evidence="3">The sequence shown here is derived from an EMBL/GenBank/DDBJ whole genome shotgun (WGS) entry which is preliminary data.</text>
</comment>
<dbReference type="Pfam" id="PF01230">
    <property type="entry name" value="HIT"/>
    <property type="match status" value="1"/>
</dbReference>
<dbReference type="Proteomes" id="UP000177371">
    <property type="component" value="Unassembled WGS sequence"/>
</dbReference>
<dbReference type="PANTHER" id="PTHR42997">
    <property type="entry name" value="HIT FAMILY HYDROLASE"/>
    <property type="match status" value="1"/>
</dbReference>
<dbReference type="PROSITE" id="PS51084">
    <property type="entry name" value="HIT_2"/>
    <property type="match status" value="1"/>
</dbReference>
<name>A0A1F4V5R9_UNCKA</name>
<reference evidence="3 4" key="1">
    <citation type="journal article" date="2016" name="Nat. Commun.">
        <title>Thousands of microbial genomes shed light on interconnected biogeochemical processes in an aquifer system.</title>
        <authorList>
            <person name="Anantharaman K."/>
            <person name="Brown C.T."/>
            <person name="Hug L.A."/>
            <person name="Sharon I."/>
            <person name="Castelle C.J."/>
            <person name="Probst A.J."/>
            <person name="Thomas B.C."/>
            <person name="Singh A."/>
            <person name="Wilkins M.J."/>
            <person name="Karaoz U."/>
            <person name="Brodie E.L."/>
            <person name="Williams K.H."/>
            <person name="Hubbard S.S."/>
            <person name="Banfield J.F."/>
        </authorList>
    </citation>
    <scope>NUCLEOTIDE SEQUENCE [LARGE SCALE GENOMIC DNA]</scope>
</reference>
<evidence type="ECO:0000259" key="2">
    <source>
        <dbReference type="PROSITE" id="PS51084"/>
    </source>
</evidence>
<gene>
    <name evidence="3" type="ORF">A2W32_01980</name>
</gene>
<dbReference type="InterPro" id="IPR011146">
    <property type="entry name" value="HIT-like"/>
</dbReference>
<dbReference type="SUPFAM" id="SSF54197">
    <property type="entry name" value="HIT-like"/>
    <property type="match status" value="1"/>
</dbReference>
<accession>A0A1F4V5R9</accession>
<evidence type="ECO:0000256" key="1">
    <source>
        <dbReference type="PROSITE-ProRule" id="PRU00464"/>
    </source>
</evidence>
<dbReference type="GO" id="GO:0003824">
    <property type="term" value="F:catalytic activity"/>
    <property type="evidence" value="ECO:0007669"/>
    <property type="project" value="InterPro"/>
</dbReference>
<protein>
    <recommendedName>
        <fullName evidence="2">HIT domain-containing protein</fullName>
    </recommendedName>
</protein>